<feature type="transmembrane region" description="Helical" evidence="6">
    <location>
        <begin position="225"/>
        <end position="246"/>
    </location>
</feature>
<accession>A0A3P8ETC8</accession>
<dbReference type="EMBL" id="UZAH01039866">
    <property type="protein sequence ID" value="VDP57330.1"/>
    <property type="molecule type" value="Genomic_DNA"/>
</dbReference>
<dbReference type="InterPro" id="IPR038901">
    <property type="entry name" value="HEXDC-like"/>
</dbReference>
<keyword evidence="6" id="KW-1133">Transmembrane helix</keyword>
<proteinExistence type="inferred from homology"/>
<feature type="domain" description="Glycoside hydrolase family 20 catalytic" evidence="7">
    <location>
        <begin position="107"/>
        <end position="202"/>
    </location>
</feature>
<protein>
    <recommendedName>
        <fullName evidence="3">beta-N-acetylhexosaminidase</fullName>
        <ecNumber evidence="3">3.2.1.52</ecNumber>
    </recommendedName>
</protein>
<evidence type="ECO:0000313" key="8">
    <source>
        <dbReference type="EMBL" id="VDP57330.1"/>
    </source>
</evidence>
<dbReference type="Pfam" id="PF00728">
    <property type="entry name" value="Glyco_hydro_20"/>
    <property type="match status" value="1"/>
</dbReference>
<dbReference type="OrthoDB" id="47475at2759"/>
<dbReference type="InterPro" id="IPR017853">
    <property type="entry name" value="GH"/>
</dbReference>
<evidence type="ECO:0000256" key="4">
    <source>
        <dbReference type="ARBA" id="ARBA00022801"/>
    </source>
</evidence>
<dbReference type="SUPFAM" id="SSF51445">
    <property type="entry name" value="(Trans)glycosidases"/>
    <property type="match status" value="1"/>
</dbReference>
<dbReference type="PANTHER" id="PTHR21040:SF4">
    <property type="entry name" value="BETA-N-ACETYLHEXOSAMINIDASE"/>
    <property type="match status" value="1"/>
</dbReference>
<name>A0A183GUL5_HELPZ</name>
<organism evidence="9 10">
    <name type="scientific">Heligmosomoides polygyrus</name>
    <name type="common">Parasitic roundworm</name>
    <dbReference type="NCBI Taxonomy" id="6339"/>
    <lineage>
        <taxon>Eukaryota</taxon>
        <taxon>Metazoa</taxon>
        <taxon>Ecdysozoa</taxon>
        <taxon>Nematoda</taxon>
        <taxon>Chromadorea</taxon>
        <taxon>Rhabditida</taxon>
        <taxon>Rhabditina</taxon>
        <taxon>Rhabditomorpha</taxon>
        <taxon>Strongyloidea</taxon>
        <taxon>Heligmosomidae</taxon>
        <taxon>Heligmosomoides</taxon>
    </lineage>
</organism>
<accession>A0A183GUL5</accession>
<evidence type="ECO:0000256" key="1">
    <source>
        <dbReference type="ARBA" id="ARBA00001231"/>
    </source>
</evidence>
<dbReference type="EC" id="3.2.1.52" evidence="3"/>
<sequence>MDVPLKSEEHRRNVPIERPKAVSKKPPHLPINVNVAFNKTEIISLNKTQRSEKYHYENVIVHFDLKGAPPTVDYFLVLLRLVQQAGATGVLIEWEDMFPWSGKLESVKSTNAYTIAEVRKILQTAKNLELEVIPLVQTFGHMEWILKYEEFRKYRESDSFPQVICLGNPEAVALAEEAVKQVASIHREYDLKRFHIGADEAFQVFVFITEALKSYVYEKCEQNCILKIIVFGHLMVRIFYLFSFFWNL</sequence>
<keyword evidence="4" id="KW-0378">Hydrolase</keyword>
<comment type="catalytic activity">
    <reaction evidence="1">
        <text>Hydrolysis of terminal non-reducing N-acetyl-D-hexosamine residues in N-acetyl-beta-D-hexosaminides.</text>
        <dbReference type="EC" id="3.2.1.52"/>
    </reaction>
</comment>
<evidence type="ECO:0000256" key="6">
    <source>
        <dbReference type="SAM" id="Phobius"/>
    </source>
</evidence>
<gene>
    <name evidence="8" type="ORF">HPBE_LOCUS26384</name>
</gene>
<keyword evidence="9" id="KW-1185">Reference proteome</keyword>
<dbReference type="InterPro" id="IPR015883">
    <property type="entry name" value="Glyco_hydro_20_cat"/>
</dbReference>
<feature type="compositionally biased region" description="Basic and acidic residues" evidence="5">
    <location>
        <begin position="1"/>
        <end position="20"/>
    </location>
</feature>
<dbReference type="GO" id="GO:0005975">
    <property type="term" value="P:carbohydrate metabolic process"/>
    <property type="evidence" value="ECO:0007669"/>
    <property type="project" value="InterPro"/>
</dbReference>
<evidence type="ECO:0000256" key="5">
    <source>
        <dbReference type="SAM" id="MobiDB-lite"/>
    </source>
</evidence>
<dbReference type="WBParaSite" id="HPBE_0002638501-mRNA-1">
    <property type="protein sequence ID" value="HPBE_0002638501-mRNA-1"/>
    <property type="gene ID" value="HPBE_0002638501"/>
</dbReference>
<reference evidence="8 9" key="1">
    <citation type="submission" date="2018-11" db="EMBL/GenBank/DDBJ databases">
        <authorList>
            <consortium name="Pathogen Informatics"/>
        </authorList>
    </citation>
    <scope>NUCLEOTIDE SEQUENCE [LARGE SCALE GENOMIC DNA]</scope>
</reference>
<dbReference type="Gene3D" id="3.20.20.80">
    <property type="entry name" value="Glycosidases"/>
    <property type="match status" value="1"/>
</dbReference>
<evidence type="ECO:0000256" key="3">
    <source>
        <dbReference type="ARBA" id="ARBA00012663"/>
    </source>
</evidence>
<dbReference type="GO" id="GO:0004563">
    <property type="term" value="F:beta-N-acetylhexosaminidase activity"/>
    <property type="evidence" value="ECO:0007669"/>
    <property type="project" value="UniProtKB-EC"/>
</dbReference>
<dbReference type="AlphaFoldDB" id="A0A183GUL5"/>
<dbReference type="Proteomes" id="UP000050761">
    <property type="component" value="Unassembled WGS sequence"/>
</dbReference>
<keyword evidence="6" id="KW-0472">Membrane</keyword>
<evidence type="ECO:0000313" key="10">
    <source>
        <dbReference type="WBParaSite" id="HPBE_0002638501-mRNA-1"/>
    </source>
</evidence>
<keyword evidence="6" id="KW-0812">Transmembrane</keyword>
<evidence type="ECO:0000256" key="2">
    <source>
        <dbReference type="ARBA" id="ARBA00006285"/>
    </source>
</evidence>
<comment type="similarity">
    <text evidence="2">Belongs to the glycosyl hydrolase 20 family.</text>
</comment>
<feature type="region of interest" description="Disordered" evidence="5">
    <location>
        <begin position="1"/>
        <end position="23"/>
    </location>
</feature>
<evidence type="ECO:0000313" key="9">
    <source>
        <dbReference type="Proteomes" id="UP000050761"/>
    </source>
</evidence>
<dbReference type="PANTHER" id="PTHR21040">
    <property type="entry name" value="BCDNA.GH04120"/>
    <property type="match status" value="1"/>
</dbReference>
<evidence type="ECO:0000259" key="7">
    <source>
        <dbReference type="Pfam" id="PF00728"/>
    </source>
</evidence>
<reference evidence="10" key="2">
    <citation type="submission" date="2019-09" db="UniProtKB">
        <authorList>
            <consortium name="WormBaseParasite"/>
        </authorList>
    </citation>
    <scope>IDENTIFICATION</scope>
</reference>